<accession>A0AAD8HX93</accession>
<evidence type="ECO:0000313" key="13">
    <source>
        <dbReference type="EMBL" id="KAK1374172.1"/>
    </source>
</evidence>
<dbReference type="EMBL" id="JAUIZM010000007">
    <property type="protein sequence ID" value="KAK1374172.1"/>
    <property type="molecule type" value="Genomic_DNA"/>
</dbReference>
<dbReference type="InterPro" id="IPR051708">
    <property type="entry name" value="Plant_Aspart_Prot_A1"/>
</dbReference>
<dbReference type="Pfam" id="PF14541">
    <property type="entry name" value="TAXi_C"/>
    <property type="match status" value="1"/>
</dbReference>
<evidence type="ECO:0000256" key="3">
    <source>
        <dbReference type="ARBA" id="ARBA00022525"/>
    </source>
</evidence>
<keyword evidence="5 11" id="KW-0732">Signal</keyword>
<dbReference type="InterPro" id="IPR032861">
    <property type="entry name" value="TAXi_N"/>
</dbReference>
<protein>
    <submittedName>
        <fullName evidence="13">Aspartic peptidase</fullName>
    </submittedName>
</protein>
<dbReference type="SUPFAM" id="SSF50630">
    <property type="entry name" value="Acid proteases"/>
    <property type="match status" value="1"/>
</dbReference>
<evidence type="ECO:0000256" key="2">
    <source>
        <dbReference type="ARBA" id="ARBA00007447"/>
    </source>
</evidence>
<dbReference type="FunFam" id="2.40.70.10:FF:000016">
    <property type="entry name" value="Probable aspartic protease At2g35615"/>
    <property type="match status" value="1"/>
</dbReference>
<dbReference type="InterPro" id="IPR032799">
    <property type="entry name" value="TAXi_C"/>
</dbReference>
<comment type="similarity">
    <text evidence="2 10">Belongs to the peptidase A1 family.</text>
</comment>
<feature type="chain" id="PRO_5042089536" evidence="11">
    <location>
        <begin position="24"/>
        <end position="436"/>
    </location>
</feature>
<evidence type="ECO:0000256" key="5">
    <source>
        <dbReference type="ARBA" id="ARBA00022729"/>
    </source>
</evidence>
<evidence type="ECO:0000256" key="4">
    <source>
        <dbReference type="ARBA" id="ARBA00022670"/>
    </source>
</evidence>
<evidence type="ECO:0000256" key="7">
    <source>
        <dbReference type="ARBA" id="ARBA00022801"/>
    </source>
</evidence>
<evidence type="ECO:0000256" key="11">
    <source>
        <dbReference type="SAM" id="SignalP"/>
    </source>
</evidence>
<evidence type="ECO:0000256" key="8">
    <source>
        <dbReference type="ARBA" id="ARBA00023180"/>
    </source>
</evidence>
<dbReference type="InterPro" id="IPR021109">
    <property type="entry name" value="Peptidase_aspartic_dom_sf"/>
</dbReference>
<organism evidence="13 14">
    <name type="scientific">Heracleum sosnowskyi</name>
    <dbReference type="NCBI Taxonomy" id="360622"/>
    <lineage>
        <taxon>Eukaryota</taxon>
        <taxon>Viridiplantae</taxon>
        <taxon>Streptophyta</taxon>
        <taxon>Embryophyta</taxon>
        <taxon>Tracheophyta</taxon>
        <taxon>Spermatophyta</taxon>
        <taxon>Magnoliopsida</taxon>
        <taxon>eudicotyledons</taxon>
        <taxon>Gunneridae</taxon>
        <taxon>Pentapetalae</taxon>
        <taxon>asterids</taxon>
        <taxon>campanulids</taxon>
        <taxon>Apiales</taxon>
        <taxon>Apiaceae</taxon>
        <taxon>Apioideae</taxon>
        <taxon>apioid superclade</taxon>
        <taxon>Tordylieae</taxon>
        <taxon>Tordyliinae</taxon>
        <taxon>Heracleum</taxon>
    </lineage>
</organism>
<comment type="subcellular location">
    <subcellularLocation>
        <location evidence="1">Secreted</location>
    </subcellularLocation>
</comment>
<dbReference type="PANTHER" id="PTHR47967">
    <property type="entry name" value="OS07G0603500 PROTEIN-RELATED"/>
    <property type="match status" value="1"/>
</dbReference>
<keyword evidence="3" id="KW-0964">Secreted</keyword>
<dbReference type="AlphaFoldDB" id="A0AAD8HX93"/>
<gene>
    <name evidence="13" type="ORF">POM88_030365</name>
</gene>
<dbReference type="PRINTS" id="PR00792">
    <property type="entry name" value="PEPSIN"/>
</dbReference>
<dbReference type="InterPro" id="IPR033121">
    <property type="entry name" value="PEPTIDASE_A1"/>
</dbReference>
<keyword evidence="7 10" id="KW-0378">Hydrolase</keyword>
<dbReference type="InterPro" id="IPR001461">
    <property type="entry name" value="Aspartic_peptidase_A1"/>
</dbReference>
<evidence type="ECO:0000256" key="10">
    <source>
        <dbReference type="RuleBase" id="RU000454"/>
    </source>
</evidence>
<dbReference type="Gene3D" id="2.40.70.10">
    <property type="entry name" value="Acid Proteases"/>
    <property type="match status" value="2"/>
</dbReference>
<feature type="domain" description="Peptidase A1" evidence="12">
    <location>
        <begin position="90"/>
        <end position="429"/>
    </location>
</feature>
<reference evidence="13" key="1">
    <citation type="submission" date="2023-02" db="EMBL/GenBank/DDBJ databases">
        <title>Genome of toxic invasive species Heracleum sosnowskyi carries increased number of genes despite the absence of recent whole-genome duplications.</title>
        <authorList>
            <person name="Schelkunov M."/>
            <person name="Shtratnikova V."/>
            <person name="Makarenko M."/>
            <person name="Klepikova A."/>
            <person name="Omelchenko D."/>
            <person name="Novikova G."/>
            <person name="Obukhova E."/>
            <person name="Bogdanov V."/>
            <person name="Penin A."/>
            <person name="Logacheva M."/>
        </authorList>
    </citation>
    <scope>NUCLEOTIDE SEQUENCE</scope>
    <source>
        <strain evidence="13">Hsosn_3</strain>
        <tissue evidence="13">Leaf</tissue>
    </source>
</reference>
<dbReference type="PROSITE" id="PS51767">
    <property type="entry name" value="PEPTIDASE_A1"/>
    <property type="match status" value="1"/>
</dbReference>
<comment type="caution">
    <text evidence="13">The sequence shown here is derived from an EMBL/GenBank/DDBJ whole genome shotgun (WGS) entry which is preliminary data.</text>
</comment>
<feature type="signal peptide" evidence="11">
    <location>
        <begin position="1"/>
        <end position="23"/>
    </location>
</feature>
<dbReference type="PANTHER" id="PTHR47967:SF128">
    <property type="entry name" value="ASPARTIC PROTEINASE CDR1-LIKE"/>
    <property type="match status" value="1"/>
</dbReference>
<dbReference type="PROSITE" id="PS00141">
    <property type="entry name" value="ASP_PROTEASE"/>
    <property type="match status" value="1"/>
</dbReference>
<evidence type="ECO:0000259" key="12">
    <source>
        <dbReference type="PROSITE" id="PS51767"/>
    </source>
</evidence>
<keyword evidence="8" id="KW-0325">Glycoprotein</keyword>
<dbReference type="GO" id="GO:0006508">
    <property type="term" value="P:proteolysis"/>
    <property type="evidence" value="ECO:0007669"/>
    <property type="project" value="UniProtKB-KW"/>
</dbReference>
<dbReference type="CDD" id="cd05476">
    <property type="entry name" value="pepsin_A_like_plant"/>
    <property type="match status" value="1"/>
</dbReference>
<proteinExistence type="inferred from homology"/>
<keyword evidence="4 10" id="KW-0645">Protease</keyword>
<sequence length="436" mass="48244">MQIIPRLFVCFITLTFLSSLIQSSPSGFSINLIHRDSQLSPYHNASNTFYDILRNSLRRDMARYSRIFAPKLASSPLTLQSPMTADDGAYLMKISLGTPSLDYLAIADTGSHITWIQCKPCIKCYKQNAPLFDPKKSSTYKNQPCQSKVCQKPLFCGDNNFCHYEITYGDGSYSDGDISSESFTFGTTSGKPVVLPKVSFGCGHKNGGNFDKFTDGIVGLGNNNLSIINQLSHTINGKFSYCMVPLTSNVSSKISFGSDAIVSGSGAQTTPFFTKDGELESLFYFLNLESASIGETNIKFVTETYPNNANDKDGNIIIDSGTTLTYLPSDFYQNIEDEFKRIISLKPVKAEPGFSLCYKKEEGFEEKVPTITFHFTGADWELGALNTMLDMKDGKLCFTLVPGDGIFGNLHQMNYLVGYDLNAKTVSFRKTDCTKH</sequence>
<evidence type="ECO:0000256" key="9">
    <source>
        <dbReference type="PIRSR" id="PIRSR601461-1"/>
    </source>
</evidence>
<dbReference type="InterPro" id="IPR034161">
    <property type="entry name" value="Pepsin-like_plant"/>
</dbReference>
<keyword evidence="6 10" id="KW-0064">Aspartyl protease</keyword>
<dbReference type="Proteomes" id="UP001237642">
    <property type="component" value="Unassembled WGS sequence"/>
</dbReference>
<dbReference type="Pfam" id="PF14543">
    <property type="entry name" value="TAXi_N"/>
    <property type="match status" value="1"/>
</dbReference>
<reference evidence="13" key="2">
    <citation type="submission" date="2023-05" db="EMBL/GenBank/DDBJ databases">
        <authorList>
            <person name="Schelkunov M.I."/>
        </authorList>
    </citation>
    <scope>NUCLEOTIDE SEQUENCE</scope>
    <source>
        <strain evidence="13">Hsosn_3</strain>
        <tissue evidence="13">Leaf</tissue>
    </source>
</reference>
<dbReference type="GO" id="GO:0005576">
    <property type="term" value="C:extracellular region"/>
    <property type="evidence" value="ECO:0007669"/>
    <property type="project" value="UniProtKB-SubCell"/>
</dbReference>
<name>A0AAD8HX93_9APIA</name>
<evidence type="ECO:0000256" key="6">
    <source>
        <dbReference type="ARBA" id="ARBA00022750"/>
    </source>
</evidence>
<dbReference type="FunFam" id="2.40.70.10:FF:000050">
    <property type="entry name" value="Aspartic proteinase CDR1"/>
    <property type="match status" value="1"/>
</dbReference>
<dbReference type="GO" id="GO:0004190">
    <property type="term" value="F:aspartic-type endopeptidase activity"/>
    <property type="evidence" value="ECO:0007669"/>
    <property type="project" value="UniProtKB-KW"/>
</dbReference>
<feature type="active site" evidence="9">
    <location>
        <position position="108"/>
    </location>
</feature>
<dbReference type="InterPro" id="IPR001969">
    <property type="entry name" value="Aspartic_peptidase_AS"/>
</dbReference>
<keyword evidence="14" id="KW-1185">Reference proteome</keyword>
<evidence type="ECO:0000313" key="14">
    <source>
        <dbReference type="Proteomes" id="UP001237642"/>
    </source>
</evidence>
<feature type="active site" evidence="9">
    <location>
        <position position="319"/>
    </location>
</feature>
<evidence type="ECO:0000256" key="1">
    <source>
        <dbReference type="ARBA" id="ARBA00004613"/>
    </source>
</evidence>